<dbReference type="AlphaFoldDB" id="A0A1F7YYH2"/>
<gene>
    <name evidence="1" type="ORF">A3D01_04410</name>
</gene>
<sequence>MPEAKDNYTTKPNSKLSTGFKTAGYKQSLAESNSVILQNASKPRPRGGFCDRFYLLTTDLR</sequence>
<protein>
    <submittedName>
        <fullName evidence="1">Uncharacterized protein</fullName>
    </submittedName>
</protein>
<evidence type="ECO:0000313" key="1">
    <source>
        <dbReference type="EMBL" id="OGM31778.1"/>
    </source>
</evidence>
<evidence type="ECO:0000313" key="2">
    <source>
        <dbReference type="Proteomes" id="UP000177169"/>
    </source>
</evidence>
<dbReference type="EMBL" id="MGGR01000040">
    <property type="protein sequence ID" value="OGM31778.1"/>
    <property type="molecule type" value="Genomic_DNA"/>
</dbReference>
<proteinExistence type="predicted"/>
<organism evidence="1 2">
    <name type="scientific">Candidatus Woesebacteria bacterium RIFCSPHIGHO2_02_FULL_39_13</name>
    <dbReference type="NCBI Taxonomy" id="1802505"/>
    <lineage>
        <taxon>Bacteria</taxon>
        <taxon>Candidatus Woeseibacteriota</taxon>
    </lineage>
</organism>
<dbReference type="Proteomes" id="UP000177169">
    <property type="component" value="Unassembled WGS sequence"/>
</dbReference>
<reference evidence="1 2" key="1">
    <citation type="journal article" date="2016" name="Nat. Commun.">
        <title>Thousands of microbial genomes shed light on interconnected biogeochemical processes in an aquifer system.</title>
        <authorList>
            <person name="Anantharaman K."/>
            <person name="Brown C.T."/>
            <person name="Hug L.A."/>
            <person name="Sharon I."/>
            <person name="Castelle C.J."/>
            <person name="Probst A.J."/>
            <person name="Thomas B.C."/>
            <person name="Singh A."/>
            <person name="Wilkins M.J."/>
            <person name="Karaoz U."/>
            <person name="Brodie E.L."/>
            <person name="Williams K.H."/>
            <person name="Hubbard S.S."/>
            <person name="Banfield J.F."/>
        </authorList>
    </citation>
    <scope>NUCLEOTIDE SEQUENCE [LARGE SCALE GENOMIC DNA]</scope>
</reference>
<dbReference type="STRING" id="1802505.A3D01_04410"/>
<comment type="caution">
    <text evidence="1">The sequence shown here is derived from an EMBL/GenBank/DDBJ whole genome shotgun (WGS) entry which is preliminary data.</text>
</comment>
<accession>A0A1F7YYH2</accession>
<name>A0A1F7YYH2_9BACT</name>